<keyword evidence="6 8" id="KW-0472">Membrane</keyword>
<proteinExistence type="predicted"/>
<dbReference type="InterPro" id="IPR002550">
    <property type="entry name" value="CNNM"/>
</dbReference>
<evidence type="ECO:0000256" key="10">
    <source>
        <dbReference type="SAM" id="Phobius"/>
    </source>
</evidence>
<dbReference type="OrthoDB" id="110231at2"/>
<feature type="domain" description="CBS" evidence="11">
    <location>
        <begin position="287"/>
        <end position="344"/>
    </location>
</feature>
<keyword evidence="4" id="KW-0677">Repeat</keyword>
<dbReference type="InterPro" id="IPR046342">
    <property type="entry name" value="CBS_dom_sf"/>
</dbReference>
<dbReference type="GO" id="GO:0005886">
    <property type="term" value="C:plasma membrane"/>
    <property type="evidence" value="ECO:0007669"/>
    <property type="project" value="UniProtKB-SubCell"/>
</dbReference>
<dbReference type="PROSITE" id="PS51846">
    <property type="entry name" value="CNNM"/>
    <property type="match status" value="1"/>
</dbReference>
<evidence type="ECO:0000313" key="14">
    <source>
        <dbReference type="Proteomes" id="UP000198504"/>
    </source>
</evidence>
<evidence type="ECO:0000256" key="8">
    <source>
        <dbReference type="PROSITE-ProRule" id="PRU01193"/>
    </source>
</evidence>
<evidence type="ECO:0000256" key="2">
    <source>
        <dbReference type="ARBA" id="ARBA00022475"/>
    </source>
</evidence>
<protein>
    <submittedName>
        <fullName evidence="13">Hemolysin, contains CBS domains</fullName>
    </submittedName>
</protein>
<evidence type="ECO:0000259" key="11">
    <source>
        <dbReference type="PROSITE" id="PS51371"/>
    </source>
</evidence>
<evidence type="ECO:0000256" key="3">
    <source>
        <dbReference type="ARBA" id="ARBA00022692"/>
    </source>
</evidence>
<dbReference type="Proteomes" id="UP000198504">
    <property type="component" value="Unassembled WGS sequence"/>
</dbReference>
<dbReference type="SUPFAM" id="SSF54631">
    <property type="entry name" value="CBS-domain pair"/>
    <property type="match status" value="1"/>
</dbReference>
<reference evidence="14" key="1">
    <citation type="submission" date="2016-10" db="EMBL/GenBank/DDBJ databases">
        <authorList>
            <person name="Varghese N."/>
            <person name="Submissions S."/>
        </authorList>
    </citation>
    <scope>NUCLEOTIDE SEQUENCE [LARGE SCALE GENOMIC DNA]</scope>
    <source>
        <strain evidence="14">CGMCC 4.6856</strain>
    </source>
</reference>
<comment type="subcellular location">
    <subcellularLocation>
        <location evidence="1">Cell membrane</location>
        <topology evidence="1">Multi-pass membrane protein</topology>
    </subcellularLocation>
</comment>
<dbReference type="Pfam" id="PF00571">
    <property type="entry name" value="CBS"/>
    <property type="match status" value="2"/>
</dbReference>
<evidence type="ECO:0000256" key="4">
    <source>
        <dbReference type="ARBA" id="ARBA00022737"/>
    </source>
</evidence>
<keyword evidence="2" id="KW-1003">Cell membrane</keyword>
<dbReference type="InterPro" id="IPR044751">
    <property type="entry name" value="Ion_transp-like_CBS"/>
</dbReference>
<feature type="transmembrane region" description="Helical" evidence="10">
    <location>
        <begin position="100"/>
        <end position="120"/>
    </location>
</feature>
<organism evidence="13 14">
    <name type="scientific">Microlunatus flavus</name>
    <dbReference type="NCBI Taxonomy" id="1036181"/>
    <lineage>
        <taxon>Bacteria</taxon>
        <taxon>Bacillati</taxon>
        <taxon>Actinomycetota</taxon>
        <taxon>Actinomycetes</taxon>
        <taxon>Propionibacteriales</taxon>
        <taxon>Propionibacteriaceae</taxon>
        <taxon>Microlunatus</taxon>
    </lineage>
</organism>
<gene>
    <name evidence="13" type="ORF">SAMN05421756_105106</name>
</gene>
<evidence type="ECO:0000259" key="12">
    <source>
        <dbReference type="PROSITE" id="PS51846"/>
    </source>
</evidence>
<evidence type="ECO:0000256" key="7">
    <source>
        <dbReference type="PROSITE-ProRule" id="PRU00703"/>
    </source>
</evidence>
<keyword evidence="14" id="KW-1185">Reference proteome</keyword>
<dbReference type="EMBL" id="FOFA01000005">
    <property type="protein sequence ID" value="SEQ70182.1"/>
    <property type="molecule type" value="Genomic_DNA"/>
</dbReference>
<feature type="transmembrane region" description="Helical" evidence="10">
    <location>
        <begin position="50"/>
        <end position="76"/>
    </location>
</feature>
<dbReference type="Gene3D" id="3.10.580.10">
    <property type="entry name" value="CBS-domain"/>
    <property type="match status" value="1"/>
</dbReference>
<dbReference type="PROSITE" id="PS51371">
    <property type="entry name" value="CBS"/>
    <property type="match status" value="2"/>
</dbReference>
<evidence type="ECO:0000313" key="13">
    <source>
        <dbReference type="EMBL" id="SEQ70182.1"/>
    </source>
</evidence>
<feature type="transmembrane region" description="Helical" evidence="10">
    <location>
        <begin position="6"/>
        <end position="29"/>
    </location>
</feature>
<keyword evidence="7" id="KW-0129">CBS domain</keyword>
<keyword evidence="5 8" id="KW-1133">Transmembrane helix</keyword>
<dbReference type="Pfam" id="PF01595">
    <property type="entry name" value="CNNM"/>
    <property type="match status" value="1"/>
</dbReference>
<dbReference type="STRING" id="1036181.SAMN05421756_105106"/>
<feature type="domain" description="CBS" evidence="11">
    <location>
        <begin position="223"/>
        <end position="280"/>
    </location>
</feature>
<dbReference type="PANTHER" id="PTHR43099:SF5">
    <property type="entry name" value="HLYC_CORC FAMILY TRANSPORTER"/>
    <property type="match status" value="1"/>
</dbReference>
<evidence type="ECO:0000256" key="6">
    <source>
        <dbReference type="ARBA" id="ARBA00023136"/>
    </source>
</evidence>
<evidence type="ECO:0000256" key="1">
    <source>
        <dbReference type="ARBA" id="ARBA00004651"/>
    </source>
</evidence>
<name>A0A1H9I6N7_9ACTN</name>
<evidence type="ECO:0000256" key="9">
    <source>
        <dbReference type="SAM" id="MobiDB-lite"/>
    </source>
</evidence>
<dbReference type="AlphaFoldDB" id="A0A1H9I6N7"/>
<dbReference type="SMART" id="SM00116">
    <property type="entry name" value="CBS"/>
    <property type="match status" value="2"/>
</dbReference>
<evidence type="ECO:0000256" key="5">
    <source>
        <dbReference type="ARBA" id="ARBA00022989"/>
    </source>
</evidence>
<feature type="region of interest" description="Disordered" evidence="9">
    <location>
        <begin position="348"/>
        <end position="369"/>
    </location>
</feature>
<feature type="compositionally biased region" description="Low complexity" evidence="9">
    <location>
        <begin position="351"/>
        <end position="369"/>
    </location>
</feature>
<accession>A0A1H9I6N7</accession>
<dbReference type="InterPro" id="IPR051676">
    <property type="entry name" value="UPF0053_domain"/>
</dbReference>
<sequence length="369" mass="39732">MGEYVPGLVALVVLLAVNAFFVGAEFAVISARRSQIEPRAEAGSRSAQTALYAMEHATLMLATSQLGITVASLLILNVSEPAIHHLIEIPLGLTGLDAEVIGILAFVVALVLVTFLHVVFGEMVPKNLSFSVPDRAVLMLAPPLVLVSRVLRPVIWTLNALANAVLRLFGVEPKDEATSTYTLDEVAGIVEQSTREGVLEDTTGALSNAFDFTAKKVHDVEVPMERIVALPRATATPDQVQEALVEHGFSRYLLVDDDREPVGFVHLKDVMDLSDGAQASQPFPAKRVRRLASVLRDTDLEDALATMRRQGVHVARSVDREGRATGILFLEDVIEELVGRVDDATTTHPEALAATPTGTLVTTRPTGGR</sequence>
<dbReference type="CDD" id="cd04590">
    <property type="entry name" value="CBS_pair_CorC_HlyC_assoc"/>
    <property type="match status" value="1"/>
</dbReference>
<dbReference type="RefSeq" id="WP_091181093.1">
    <property type="nucleotide sequence ID" value="NZ_FOFA01000005.1"/>
</dbReference>
<keyword evidence="3 8" id="KW-0812">Transmembrane</keyword>
<dbReference type="PANTHER" id="PTHR43099">
    <property type="entry name" value="UPF0053 PROTEIN YRKA"/>
    <property type="match status" value="1"/>
</dbReference>
<dbReference type="InterPro" id="IPR000644">
    <property type="entry name" value="CBS_dom"/>
</dbReference>
<feature type="domain" description="CNNM transmembrane" evidence="12">
    <location>
        <begin position="1"/>
        <end position="203"/>
    </location>
</feature>